<organism evidence="1 2">
    <name type="scientific">Holotrichia oblita</name>
    <name type="common">Chafer beetle</name>
    <dbReference type="NCBI Taxonomy" id="644536"/>
    <lineage>
        <taxon>Eukaryota</taxon>
        <taxon>Metazoa</taxon>
        <taxon>Ecdysozoa</taxon>
        <taxon>Arthropoda</taxon>
        <taxon>Hexapoda</taxon>
        <taxon>Insecta</taxon>
        <taxon>Pterygota</taxon>
        <taxon>Neoptera</taxon>
        <taxon>Endopterygota</taxon>
        <taxon>Coleoptera</taxon>
        <taxon>Polyphaga</taxon>
        <taxon>Scarabaeiformia</taxon>
        <taxon>Scarabaeidae</taxon>
        <taxon>Melolonthinae</taxon>
        <taxon>Holotrichia</taxon>
    </lineage>
</organism>
<name>A0ACB9T326_HOLOL</name>
<keyword evidence="2" id="KW-1185">Reference proteome</keyword>
<proteinExistence type="predicted"/>
<dbReference type="Proteomes" id="UP001056778">
    <property type="component" value="Chromosome 5"/>
</dbReference>
<evidence type="ECO:0000313" key="2">
    <source>
        <dbReference type="Proteomes" id="UP001056778"/>
    </source>
</evidence>
<comment type="caution">
    <text evidence="1">The sequence shown here is derived from an EMBL/GenBank/DDBJ whole genome shotgun (WGS) entry which is preliminary data.</text>
</comment>
<evidence type="ECO:0000313" key="1">
    <source>
        <dbReference type="EMBL" id="KAI4461218.1"/>
    </source>
</evidence>
<dbReference type="EMBL" id="CM043019">
    <property type="protein sequence ID" value="KAI4461218.1"/>
    <property type="molecule type" value="Genomic_DNA"/>
</dbReference>
<sequence length="224" mass="25454">MDSTQYILKSLRQDITQNHLQLKALIQDINACAGPIAELHSLNSAGRSKISALRKFIDNFGDIAKENKDTELLKEVVCQREQLKKSMDDFKKANIKSMLTIEKNMKEELMKSVNEETNLRQRQKRDKESMVKVSSSITDQLLSISRLLADTTKRSAETLDTLVVSSDSVTGTQEELKVNSGVIGQSGKLLDKYGRREFTDKILMFFGFSFFTACVIYIVQKRLF</sequence>
<protein>
    <submittedName>
        <fullName evidence="1">Bnip1-related</fullName>
    </submittedName>
</protein>
<accession>A0ACB9T326</accession>
<reference evidence="1" key="1">
    <citation type="submission" date="2022-04" db="EMBL/GenBank/DDBJ databases">
        <title>Chromosome-scale genome assembly of Holotrichia oblita Faldermann.</title>
        <authorList>
            <person name="Rongchong L."/>
        </authorList>
    </citation>
    <scope>NUCLEOTIDE SEQUENCE</scope>
    <source>
        <strain evidence="1">81SQS9</strain>
    </source>
</reference>
<gene>
    <name evidence="1" type="ORF">MML48_5g00001276</name>
</gene>